<sequence length="160" mass="18219">MKMTNADEKFMRLAISKARKGIENGQTPFGVCITKEGEIVSCVHNIVWESTDITAHAEIHAIREACKKLNTVDLSGCIIYSTCEPCPMCFSACHWAKISKIVYGARIEDAKKLGFSELTISNREMKQFGSSPIEIVGDLLRKENLELFEFWHKREDKRIY</sequence>
<dbReference type="Pfam" id="PF00383">
    <property type="entry name" value="dCMP_cyt_deam_1"/>
    <property type="match status" value="1"/>
</dbReference>
<dbReference type="PANTHER" id="PTHR11079">
    <property type="entry name" value="CYTOSINE DEAMINASE FAMILY MEMBER"/>
    <property type="match status" value="1"/>
</dbReference>
<dbReference type="InterPro" id="IPR002125">
    <property type="entry name" value="CMP_dCMP_dom"/>
</dbReference>
<dbReference type="SUPFAM" id="SSF53927">
    <property type="entry name" value="Cytidine deaminase-like"/>
    <property type="match status" value="1"/>
</dbReference>
<organism evidence="2 3">
    <name type="scientific">Candidatus Brocadia sinica JPN1</name>
    <dbReference type="NCBI Taxonomy" id="1197129"/>
    <lineage>
        <taxon>Bacteria</taxon>
        <taxon>Pseudomonadati</taxon>
        <taxon>Planctomycetota</taxon>
        <taxon>Candidatus Brocadiia</taxon>
        <taxon>Candidatus Brocadiales</taxon>
        <taxon>Candidatus Brocadiaceae</taxon>
        <taxon>Candidatus Brocadia</taxon>
    </lineage>
</organism>
<protein>
    <submittedName>
        <fullName evidence="2">Guanine deaminase</fullName>
    </submittedName>
</protein>
<dbReference type="EMBL" id="BAFN01000001">
    <property type="protein sequence ID" value="GAN32060.1"/>
    <property type="molecule type" value="Genomic_DNA"/>
</dbReference>
<dbReference type="PROSITE" id="PS51747">
    <property type="entry name" value="CYT_DCMP_DEAMINASES_2"/>
    <property type="match status" value="1"/>
</dbReference>
<dbReference type="RefSeq" id="WP_230400626.1">
    <property type="nucleotide sequence ID" value="NZ_BAFN01000001.1"/>
</dbReference>
<dbReference type="InterPro" id="IPR016193">
    <property type="entry name" value="Cytidine_deaminase-like"/>
</dbReference>
<accession>A0ABQ0JTL2</accession>
<reference evidence="3" key="1">
    <citation type="journal article" date="2015" name="Genome Announc.">
        <title>Draft Genome Sequence of an Anaerobic Ammonium-Oxidizing Bacterium, "Candidatus Brocadia sinica".</title>
        <authorList>
            <person name="Oshiki M."/>
            <person name="Shinyako-Hata K."/>
            <person name="Satoh H."/>
            <person name="Okabe S."/>
        </authorList>
    </citation>
    <scope>NUCLEOTIDE SEQUENCE [LARGE SCALE GENOMIC DNA]</scope>
    <source>
        <strain evidence="3">JPN1</strain>
    </source>
</reference>
<dbReference type="Proteomes" id="UP000032309">
    <property type="component" value="Unassembled WGS sequence"/>
</dbReference>
<evidence type="ECO:0000313" key="2">
    <source>
        <dbReference type="EMBL" id="GAN32060.1"/>
    </source>
</evidence>
<keyword evidence="3" id="KW-1185">Reference proteome</keyword>
<dbReference type="PANTHER" id="PTHR11079:SF161">
    <property type="entry name" value="CMP_DCMP-TYPE DEAMINASE DOMAIN-CONTAINING PROTEIN"/>
    <property type="match status" value="1"/>
</dbReference>
<name>A0ABQ0JTL2_9BACT</name>
<feature type="domain" description="CMP/dCMP-type deaminase" evidence="1">
    <location>
        <begin position="5"/>
        <end position="118"/>
    </location>
</feature>
<evidence type="ECO:0000313" key="3">
    <source>
        <dbReference type="Proteomes" id="UP000032309"/>
    </source>
</evidence>
<evidence type="ECO:0000259" key="1">
    <source>
        <dbReference type="PROSITE" id="PS51747"/>
    </source>
</evidence>
<comment type="caution">
    <text evidence="2">The sequence shown here is derived from an EMBL/GenBank/DDBJ whole genome shotgun (WGS) entry which is preliminary data.</text>
</comment>
<dbReference type="Gene3D" id="3.40.140.10">
    <property type="entry name" value="Cytidine Deaminase, domain 2"/>
    <property type="match status" value="1"/>
</dbReference>
<gene>
    <name evidence="2" type="ORF">BROSI_A0564</name>
</gene>
<dbReference type="CDD" id="cd01285">
    <property type="entry name" value="nucleoside_deaminase"/>
    <property type="match status" value="1"/>
</dbReference>
<proteinExistence type="predicted"/>